<proteinExistence type="inferred from homology"/>
<reference evidence="8" key="1">
    <citation type="submission" date="2018-06" db="EMBL/GenBank/DDBJ databases">
        <authorList>
            <person name="Zhirakovskaya E."/>
        </authorList>
    </citation>
    <scope>NUCLEOTIDE SEQUENCE</scope>
</reference>
<keyword evidence="3 8" id="KW-0132">Cell division</keyword>
<evidence type="ECO:0000256" key="4">
    <source>
        <dbReference type="ARBA" id="ARBA00022692"/>
    </source>
</evidence>
<dbReference type="GO" id="GO:0032153">
    <property type="term" value="C:cell division site"/>
    <property type="evidence" value="ECO:0007669"/>
    <property type="project" value="TreeGrafter"/>
</dbReference>
<sequence>MSVRLSFIVPVLLVLVVLSALAVVYSKHQSRKLFVELSSLQKTRDAMDVEWGQLQLEQSTWATSGRIEKLARQRLQMTQMEYEKIIIIRP</sequence>
<dbReference type="PANTHER" id="PTHR37479:SF1">
    <property type="entry name" value="CELL DIVISION PROTEIN FTSL"/>
    <property type="match status" value="1"/>
</dbReference>
<dbReference type="Pfam" id="PF04999">
    <property type="entry name" value="FtsL"/>
    <property type="match status" value="1"/>
</dbReference>
<dbReference type="NCBIfam" id="TIGR02209">
    <property type="entry name" value="ftsL_broad"/>
    <property type="match status" value="1"/>
</dbReference>
<keyword evidence="6" id="KW-0472">Membrane</keyword>
<gene>
    <name evidence="8" type="ORF">MNBD_GAMMA25-1555</name>
</gene>
<dbReference type="EMBL" id="UOFY01000071">
    <property type="protein sequence ID" value="VAX11568.1"/>
    <property type="molecule type" value="Genomic_DNA"/>
</dbReference>
<evidence type="ECO:0000256" key="2">
    <source>
        <dbReference type="ARBA" id="ARBA00022475"/>
    </source>
</evidence>
<evidence type="ECO:0000313" key="8">
    <source>
        <dbReference type="EMBL" id="VAX11568.1"/>
    </source>
</evidence>
<dbReference type="InterPro" id="IPR011922">
    <property type="entry name" value="Cell_div_FtsL"/>
</dbReference>
<evidence type="ECO:0000256" key="6">
    <source>
        <dbReference type="ARBA" id="ARBA00023136"/>
    </source>
</evidence>
<evidence type="ECO:0000256" key="7">
    <source>
        <dbReference type="ARBA" id="ARBA00023306"/>
    </source>
</evidence>
<dbReference type="GO" id="GO:0005886">
    <property type="term" value="C:plasma membrane"/>
    <property type="evidence" value="ECO:0007669"/>
    <property type="project" value="UniProtKB-SubCell"/>
</dbReference>
<dbReference type="PANTHER" id="PTHR37479">
    <property type="entry name" value="CELL DIVISION PROTEIN FTSL"/>
    <property type="match status" value="1"/>
</dbReference>
<keyword evidence="7" id="KW-0131">Cell cycle</keyword>
<comment type="subcellular location">
    <subcellularLocation>
        <location evidence="1">Cell membrane</location>
        <topology evidence="1">Single-pass type II membrane protein</topology>
    </subcellularLocation>
</comment>
<dbReference type="HAMAP" id="MF_00910">
    <property type="entry name" value="FtsL"/>
    <property type="match status" value="1"/>
</dbReference>
<evidence type="ECO:0000256" key="3">
    <source>
        <dbReference type="ARBA" id="ARBA00022618"/>
    </source>
</evidence>
<keyword evidence="4" id="KW-0812">Transmembrane</keyword>
<evidence type="ECO:0000256" key="1">
    <source>
        <dbReference type="ARBA" id="ARBA00004401"/>
    </source>
</evidence>
<dbReference type="AlphaFoldDB" id="A0A3B1BJG9"/>
<dbReference type="GO" id="GO:0043093">
    <property type="term" value="P:FtsZ-dependent cytokinesis"/>
    <property type="evidence" value="ECO:0007669"/>
    <property type="project" value="TreeGrafter"/>
</dbReference>
<accession>A0A3B1BJG9</accession>
<evidence type="ECO:0000256" key="5">
    <source>
        <dbReference type="ARBA" id="ARBA00022989"/>
    </source>
</evidence>
<keyword evidence="5" id="KW-1133">Transmembrane helix</keyword>
<protein>
    <submittedName>
        <fullName evidence="8">Cell division protein FtsL</fullName>
    </submittedName>
</protein>
<name>A0A3B1BJG9_9ZZZZ</name>
<keyword evidence="2" id="KW-1003">Cell membrane</keyword>
<organism evidence="8">
    <name type="scientific">hydrothermal vent metagenome</name>
    <dbReference type="NCBI Taxonomy" id="652676"/>
    <lineage>
        <taxon>unclassified sequences</taxon>
        <taxon>metagenomes</taxon>
        <taxon>ecological metagenomes</taxon>
    </lineage>
</organism>